<dbReference type="EMBL" id="JJOA01000013">
    <property type="protein sequence ID" value="KEA58562.1"/>
    <property type="molecule type" value="Genomic_DNA"/>
</dbReference>
<dbReference type="CDD" id="cd01949">
    <property type="entry name" value="GGDEF"/>
    <property type="match status" value="1"/>
</dbReference>
<name>A0A071MCK1_9BURK</name>
<sequence>MDDENDSAVLEAHVGTRSPCWRLGSDSNALELAAVRGLTNVAVALTVEQAARVRALTGVTSHLVLDIALFGNPVSLHLVGRKVNTTDWAGTASAYSDTASVADDLSHGLAFAEQVVSEVNSLVVILDRNGMVQRFNRLCEEVTGKREVDVIGRSAFELFMSPEQGAQSRTNITGFFASNQSYAVERYINTVNGPRLFQFRNKFVQSGSGIDEQFLICSGIDITEERNAQQRLTELANTDVLTGLPNRHAISERIRAAIDAESPDTRGQVGILFLDLDNFKRVNDHYGHITGDRLLQDVSSIISGCLPSGATLARLGGDEFLVLFEHGTRPLLEATAQIILERLRTPIHLGLMEVYTSCSIGIAMHPQHGDSLETLIRSADTAMYVAKEEGKHTYRVFSLEMNQKVAKYMWLDTNLRKALEEEQFVLHYQPVVDIATGDVHGVEALIRWQSPDRGLVAPIEFIRFAEESGLIAPLGRWVMRTAAAQAAAWKAKGLGIRIAVNVSARQLQDMNIVHQFASILDGAGLKPGLLDIELTESCFIEDEDSAIGLMRQFRQLGAEIHLDDFGTGYSSLSQLSRLPLDAIKLDRTFITGIDRNPRSQALVRSVVSLAKALNFAVIAEGVETHAEADFLKQLDVDHAQGYYYARPMPAQAFEAWLAETRKLRLIA</sequence>
<evidence type="ECO:0000259" key="1">
    <source>
        <dbReference type="PROSITE" id="PS50112"/>
    </source>
</evidence>
<dbReference type="PANTHER" id="PTHR44757">
    <property type="entry name" value="DIGUANYLATE CYCLASE DGCP"/>
    <property type="match status" value="1"/>
</dbReference>
<dbReference type="InterPro" id="IPR052155">
    <property type="entry name" value="Biofilm_reg_signaling"/>
</dbReference>
<feature type="domain" description="PAS" evidence="1">
    <location>
        <begin position="108"/>
        <end position="163"/>
    </location>
</feature>
<accession>A0A071MCK1</accession>
<dbReference type="SMART" id="SM00052">
    <property type="entry name" value="EAL"/>
    <property type="match status" value="1"/>
</dbReference>
<dbReference type="CDD" id="cd01948">
    <property type="entry name" value="EAL"/>
    <property type="match status" value="1"/>
</dbReference>
<dbReference type="PROSITE" id="PS50887">
    <property type="entry name" value="GGDEF"/>
    <property type="match status" value="1"/>
</dbReference>
<dbReference type="InterPro" id="IPR001633">
    <property type="entry name" value="EAL_dom"/>
</dbReference>
<dbReference type="InterPro" id="IPR000014">
    <property type="entry name" value="PAS"/>
</dbReference>
<comment type="caution">
    <text evidence="4">The sequence shown here is derived from an EMBL/GenBank/DDBJ whole genome shotgun (WGS) entry which is preliminary data.</text>
</comment>
<evidence type="ECO:0000313" key="4">
    <source>
        <dbReference type="EMBL" id="KEA58562.1"/>
    </source>
</evidence>
<proteinExistence type="predicted"/>
<dbReference type="InterPro" id="IPR043128">
    <property type="entry name" value="Rev_trsase/Diguanyl_cyclase"/>
</dbReference>
<dbReference type="SUPFAM" id="SSF55785">
    <property type="entry name" value="PYP-like sensor domain (PAS domain)"/>
    <property type="match status" value="1"/>
</dbReference>
<dbReference type="AlphaFoldDB" id="A0A071MCK1"/>
<dbReference type="SUPFAM" id="SSF141868">
    <property type="entry name" value="EAL domain-like"/>
    <property type="match status" value="1"/>
</dbReference>
<dbReference type="InterPro" id="IPR035965">
    <property type="entry name" value="PAS-like_dom_sf"/>
</dbReference>
<dbReference type="SUPFAM" id="SSF55073">
    <property type="entry name" value="Nucleotide cyclase"/>
    <property type="match status" value="1"/>
</dbReference>
<dbReference type="OrthoDB" id="9813903at2"/>
<dbReference type="Pfam" id="PF00990">
    <property type="entry name" value="GGDEF"/>
    <property type="match status" value="1"/>
</dbReference>
<dbReference type="PROSITE" id="PS50112">
    <property type="entry name" value="PAS"/>
    <property type="match status" value="1"/>
</dbReference>
<reference evidence="4" key="1">
    <citation type="submission" date="2014-04" db="EMBL/GenBank/DDBJ databases">
        <title>In planta biocontrol of soil-borne Fusarium wilt of banana through a plant endophytic bacterium, Burkholderia cenocepacia 869T2.</title>
        <authorList>
            <person name="Ho Y.-N."/>
            <person name="Chiang H.-M."/>
            <person name="Chao C.-P."/>
            <person name="Su C.-C."/>
            <person name="Hsu H.-F."/>
            <person name="Guo C.-T."/>
            <person name="Hsieh J.-L."/>
            <person name="Huang C.-C."/>
        </authorList>
    </citation>
    <scope>NUCLEOTIDE SEQUENCE [LARGE SCALE GENOMIC DNA]</scope>
    <source>
        <strain evidence="4">869T2</strain>
    </source>
</reference>
<feature type="domain" description="GGDEF" evidence="3">
    <location>
        <begin position="267"/>
        <end position="399"/>
    </location>
</feature>
<dbReference type="PANTHER" id="PTHR44757:SF11">
    <property type="entry name" value="CYCLIC DI-GMP PHOSPHODIESTERASE PDER"/>
    <property type="match status" value="1"/>
</dbReference>
<dbReference type="NCBIfam" id="TIGR00229">
    <property type="entry name" value="sensory_box"/>
    <property type="match status" value="1"/>
</dbReference>
<dbReference type="NCBIfam" id="TIGR00254">
    <property type="entry name" value="GGDEF"/>
    <property type="match status" value="1"/>
</dbReference>
<dbReference type="NCBIfam" id="NF007474">
    <property type="entry name" value="PRK10060.1"/>
    <property type="match status" value="1"/>
</dbReference>
<dbReference type="InterPro" id="IPR029787">
    <property type="entry name" value="Nucleotide_cyclase"/>
</dbReference>
<dbReference type="Pfam" id="PF00563">
    <property type="entry name" value="EAL"/>
    <property type="match status" value="1"/>
</dbReference>
<dbReference type="InterPro" id="IPR000160">
    <property type="entry name" value="GGDEF_dom"/>
</dbReference>
<dbReference type="FunFam" id="3.20.20.450:FF:000001">
    <property type="entry name" value="Cyclic di-GMP phosphodiesterase yahA"/>
    <property type="match status" value="1"/>
</dbReference>
<dbReference type="Gene3D" id="3.30.70.270">
    <property type="match status" value="1"/>
</dbReference>
<dbReference type="Gene3D" id="3.30.450.20">
    <property type="entry name" value="PAS domain"/>
    <property type="match status" value="1"/>
</dbReference>
<protein>
    <submittedName>
        <fullName evidence="4">RNase II stability modulator</fullName>
    </submittedName>
</protein>
<dbReference type="SMART" id="SM00267">
    <property type="entry name" value="GGDEF"/>
    <property type="match status" value="1"/>
</dbReference>
<evidence type="ECO:0000259" key="2">
    <source>
        <dbReference type="PROSITE" id="PS50883"/>
    </source>
</evidence>
<dbReference type="Gene3D" id="3.20.20.450">
    <property type="entry name" value="EAL domain"/>
    <property type="match status" value="1"/>
</dbReference>
<feature type="domain" description="EAL" evidence="2">
    <location>
        <begin position="408"/>
        <end position="661"/>
    </location>
</feature>
<organism evidence="4">
    <name type="scientific">Burkholderia cenocepacia</name>
    <dbReference type="NCBI Taxonomy" id="95486"/>
    <lineage>
        <taxon>Bacteria</taxon>
        <taxon>Pseudomonadati</taxon>
        <taxon>Pseudomonadota</taxon>
        <taxon>Betaproteobacteria</taxon>
        <taxon>Burkholderiales</taxon>
        <taxon>Burkholderiaceae</taxon>
        <taxon>Burkholderia</taxon>
        <taxon>Burkholderia cepacia complex</taxon>
    </lineage>
</organism>
<dbReference type="PROSITE" id="PS50883">
    <property type="entry name" value="EAL"/>
    <property type="match status" value="1"/>
</dbReference>
<evidence type="ECO:0000259" key="3">
    <source>
        <dbReference type="PROSITE" id="PS50887"/>
    </source>
</evidence>
<gene>
    <name evidence="4" type="ORF">DT99_15520</name>
</gene>
<dbReference type="InterPro" id="IPR035919">
    <property type="entry name" value="EAL_sf"/>
</dbReference>